<reference evidence="1" key="1">
    <citation type="journal article" date="2021" name="Pharmaceuticals (Basel)">
        <title>epsilon(2)-Phages Are Naturally Bred and Have a Vastly Improved Host Range in Staphylococcus aureus over Wild Type Phages.</title>
        <authorList>
            <person name="Saez Moreno D."/>
            <person name="Visram Z."/>
            <person name="Mutti M."/>
            <person name="Restrepo-Cordoba M."/>
            <person name="Hartmann S."/>
            <person name="Kremers A.I."/>
            <person name="Tisakova L."/>
            <person name="Schertler S."/>
            <person name="Wittmann J."/>
            <person name="Kalali B."/>
            <person name="Monecke S."/>
            <person name="Ehricht R."/>
            <person name="Resch G."/>
            <person name="Corsini L."/>
        </authorList>
    </citation>
    <scope>NUCLEOTIDE SEQUENCE</scope>
</reference>
<dbReference type="EMBL" id="MW546071">
    <property type="protein sequence ID" value="QVD57573.1"/>
    <property type="molecule type" value="Genomic_DNA"/>
</dbReference>
<proteinExistence type="predicted"/>
<name>A0A8E5KAM5_9CAUD</name>
<accession>A0A8E5KAM5</accession>
<gene>
    <name evidence="1" type="ORF">PM56_028</name>
</gene>
<dbReference type="Proteomes" id="UP000676717">
    <property type="component" value="Segment"/>
</dbReference>
<organism evidence="1 2">
    <name type="scientific">Staphylococcus phage PM56</name>
    <dbReference type="NCBI Taxonomy" id="2834980"/>
    <lineage>
        <taxon>Viruses</taxon>
        <taxon>Duplodnaviria</taxon>
        <taxon>Heunggongvirae</taxon>
        <taxon>Uroviricota</taxon>
        <taxon>Caudoviricetes</taxon>
        <taxon>Herelleviridae</taxon>
        <taxon>Twortvirinae</taxon>
        <taxon>Silviavirus</taxon>
        <taxon>Silviavirus remus</taxon>
    </lineage>
</organism>
<protein>
    <submittedName>
        <fullName evidence="1">Uncharacterized protein</fullName>
    </submittedName>
</protein>
<evidence type="ECO:0000313" key="2">
    <source>
        <dbReference type="Proteomes" id="UP000676717"/>
    </source>
</evidence>
<evidence type="ECO:0000313" key="1">
    <source>
        <dbReference type="EMBL" id="QVD57573.1"/>
    </source>
</evidence>
<sequence length="83" mass="9634">MMKKSDLDNLYIVVVSIKNGVLPDERVIPIGLDVLSKVLEGKTTWTVKKEIKHTFGKDELKRFKDNYKFLQHKIVDLATQGYR</sequence>